<evidence type="ECO:0000313" key="1">
    <source>
        <dbReference type="EMBL" id="KAF4982696.1"/>
    </source>
</evidence>
<proteinExistence type="predicted"/>
<comment type="caution">
    <text evidence="1">The sequence shown here is derived from an EMBL/GenBank/DDBJ whole genome shotgun (WGS) entry which is preliminary data.</text>
</comment>
<name>A0A8H4XP38_9HYPO</name>
<accession>A0A8H4XP38</accession>
<evidence type="ECO:0000313" key="2">
    <source>
        <dbReference type="Proteomes" id="UP000635477"/>
    </source>
</evidence>
<reference evidence="1" key="1">
    <citation type="journal article" date="2020" name="BMC Genomics">
        <title>Correction to: Identification and distribution of gene clusters required for synthesis of sphingolipid metabolism inhibitors in diverse species of the filamentous fungus Fusarium.</title>
        <authorList>
            <person name="Kim H.S."/>
            <person name="Lohmar J.M."/>
            <person name="Busman M."/>
            <person name="Brown D.W."/>
            <person name="Naumann T.A."/>
            <person name="Divon H.H."/>
            <person name="Lysoe E."/>
            <person name="Uhlig S."/>
            <person name="Proctor R.H."/>
        </authorList>
    </citation>
    <scope>NUCLEOTIDE SEQUENCE</scope>
    <source>
        <strain evidence="1">NRRL 22465</strain>
    </source>
</reference>
<protein>
    <submittedName>
        <fullName evidence="1">Uncharacterized protein</fullName>
    </submittedName>
</protein>
<dbReference type="EMBL" id="JABEYC010000101">
    <property type="protein sequence ID" value="KAF4982696.1"/>
    <property type="molecule type" value="Genomic_DNA"/>
</dbReference>
<reference evidence="1" key="2">
    <citation type="submission" date="2020-05" db="EMBL/GenBank/DDBJ databases">
        <authorList>
            <person name="Kim H.-S."/>
            <person name="Proctor R.H."/>
            <person name="Brown D.W."/>
        </authorList>
    </citation>
    <scope>NUCLEOTIDE SEQUENCE</scope>
    <source>
        <strain evidence="1">NRRL 22465</strain>
    </source>
</reference>
<dbReference type="Proteomes" id="UP000635477">
    <property type="component" value="Unassembled WGS sequence"/>
</dbReference>
<dbReference type="AlphaFoldDB" id="A0A8H4XP38"/>
<keyword evidence="2" id="KW-1185">Reference proteome</keyword>
<sequence length="94" mass="10276">MVAVAAAAAVCHTHFRLSKLEFEVEELVQGREIDILDAAQADISPVDPAWLKGSDLRPKFGVRGTWCPGACASHDSFESHDDFFTFHDKGFASP</sequence>
<gene>
    <name evidence="1" type="ORF">FZEAL_1723</name>
</gene>
<organism evidence="1 2">
    <name type="scientific">Fusarium zealandicum</name>
    <dbReference type="NCBI Taxonomy" id="1053134"/>
    <lineage>
        <taxon>Eukaryota</taxon>
        <taxon>Fungi</taxon>
        <taxon>Dikarya</taxon>
        <taxon>Ascomycota</taxon>
        <taxon>Pezizomycotina</taxon>
        <taxon>Sordariomycetes</taxon>
        <taxon>Hypocreomycetidae</taxon>
        <taxon>Hypocreales</taxon>
        <taxon>Nectriaceae</taxon>
        <taxon>Fusarium</taxon>
        <taxon>Fusarium staphyleae species complex</taxon>
    </lineage>
</organism>